<evidence type="ECO:0000313" key="3">
    <source>
        <dbReference type="EMBL" id="PZR79307.1"/>
    </source>
</evidence>
<dbReference type="InterPro" id="IPR001607">
    <property type="entry name" value="Znf_UBP"/>
</dbReference>
<dbReference type="SUPFAM" id="SSF57850">
    <property type="entry name" value="RING/U-box"/>
    <property type="match status" value="1"/>
</dbReference>
<dbReference type="Proteomes" id="UP000606991">
    <property type="component" value="Unassembled WGS sequence"/>
</dbReference>
<dbReference type="EMBL" id="JAEKNS010000058">
    <property type="protein sequence ID" value="MBJ7594223.1"/>
    <property type="molecule type" value="Genomic_DNA"/>
</dbReference>
<organism evidence="3 4">
    <name type="scientific">Candidatus Aeolococcus gillhamiae</name>
    <dbReference type="NCBI Taxonomy" id="3127015"/>
    <lineage>
        <taxon>Bacteria</taxon>
        <taxon>Bacillati</taxon>
        <taxon>Candidatus Dormiibacterota</taxon>
        <taxon>Candidatus Dormibacteria</taxon>
        <taxon>Candidatus Aeolococcales</taxon>
        <taxon>Candidatus Aeolococcaceae</taxon>
        <taxon>Candidatus Aeolococcus</taxon>
    </lineage>
</organism>
<dbReference type="RefSeq" id="WP_337310227.1">
    <property type="nucleotide sequence ID" value="NZ_JAEKNS010000058.1"/>
</dbReference>
<reference evidence="2 5" key="3">
    <citation type="submission" date="2020-10" db="EMBL/GenBank/DDBJ databases">
        <title>Ca. Dormibacterota MAGs.</title>
        <authorList>
            <person name="Montgomery K."/>
        </authorList>
    </citation>
    <scope>NUCLEOTIDE SEQUENCE [LARGE SCALE GENOMIC DNA]</scope>
    <source>
        <strain evidence="2">SC8812_S17_18</strain>
    </source>
</reference>
<reference evidence="3" key="2">
    <citation type="submission" date="2018-05" db="EMBL/GenBank/DDBJ databases">
        <authorList>
            <person name="Ferrari B."/>
        </authorList>
    </citation>
    <scope>NUCLEOTIDE SEQUENCE</scope>
    <source>
        <strain evidence="3">RRmetagenome_bin12</strain>
    </source>
</reference>
<dbReference type="Gene3D" id="3.30.40.10">
    <property type="entry name" value="Zinc/RING finger domain, C3HC4 (zinc finger)"/>
    <property type="match status" value="1"/>
</dbReference>
<feature type="domain" description="UBP-type" evidence="1">
    <location>
        <begin position="3"/>
        <end position="98"/>
    </location>
</feature>
<dbReference type="PROSITE" id="PS50271">
    <property type="entry name" value="ZF_UBP"/>
    <property type="match status" value="1"/>
</dbReference>
<name>A0A2W5Z5G5_9BACT</name>
<evidence type="ECO:0000313" key="2">
    <source>
        <dbReference type="EMBL" id="MBJ7594223.1"/>
    </source>
</evidence>
<dbReference type="InterPro" id="IPR013083">
    <property type="entry name" value="Znf_RING/FYVE/PHD"/>
</dbReference>
<reference evidence="3 4" key="1">
    <citation type="journal article" date="2017" name="Nature">
        <title>Atmospheric trace gases support primary production in Antarctic desert surface soil.</title>
        <authorList>
            <person name="Ji M."/>
            <person name="Greening C."/>
            <person name="Vanwonterghem I."/>
            <person name="Carere C.R."/>
            <person name="Bay S.K."/>
            <person name="Steen J.A."/>
            <person name="Montgomery K."/>
            <person name="Lines T."/>
            <person name="Beardall J."/>
            <person name="van Dorst J."/>
            <person name="Snape I."/>
            <person name="Stott M.B."/>
            <person name="Hugenholtz P."/>
            <person name="Ferrari B.C."/>
        </authorList>
    </citation>
    <scope>NUCLEOTIDE SEQUENCE [LARGE SCALE GENOMIC DNA]</scope>
    <source>
        <strain evidence="3">RRmetagenome_bin12</strain>
    </source>
</reference>
<sequence length="98" mass="10705">MADECHHLDQIKDVSPSGTGCVECLAAGRHDWMHLRVCQECGHVGCCDSSPGKHATAHHGAVGHPVIRSFEPGEDWYYCYPDDLVFELEDAPPAPPHA</sequence>
<dbReference type="Proteomes" id="UP000248724">
    <property type="component" value="Unassembled WGS sequence"/>
</dbReference>
<protein>
    <submittedName>
        <fullName evidence="2">UBP-type zinc finger domain-containing protein</fullName>
    </submittedName>
</protein>
<dbReference type="Pfam" id="PF02148">
    <property type="entry name" value="zf-UBP"/>
    <property type="match status" value="1"/>
</dbReference>
<evidence type="ECO:0000313" key="5">
    <source>
        <dbReference type="Proteomes" id="UP000606991"/>
    </source>
</evidence>
<comment type="caution">
    <text evidence="3">The sequence shown here is derived from an EMBL/GenBank/DDBJ whole genome shotgun (WGS) entry which is preliminary data.</text>
</comment>
<accession>A0A934JZP4</accession>
<gene>
    <name evidence="3" type="ORF">DLM65_11130</name>
    <name evidence="2" type="ORF">JF886_05050</name>
</gene>
<dbReference type="EMBL" id="QHBU01000212">
    <property type="protein sequence ID" value="PZR79307.1"/>
    <property type="molecule type" value="Genomic_DNA"/>
</dbReference>
<evidence type="ECO:0000313" key="4">
    <source>
        <dbReference type="Proteomes" id="UP000248724"/>
    </source>
</evidence>
<accession>A0A2W5Z5G5</accession>
<dbReference type="GO" id="GO:0008270">
    <property type="term" value="F:zinc ion binding"/>
    <property type="evidence" value="ECO:0007669"/>
    <property type="project" value="InterPro"/>
</dbReference>
<evidence type="ECO:0000259" key="1">
    <source>
        <dbReference type="PROSITE" id="PS50271"/>
    </source>
</evidence>
<proteinExistence type="predicted"/>
<dbReference type="AlphaFoldDB" id="A0A2W5Z5G5"/>